<organism evidence="1 2">
    <name type="scientific">Gigaspora margarita</name>
    <dbReference type="NCBI Taxonomy" id="4874"/>
    <lineage>
        <taxon>Eukaryota</taxon>
        <taxon>Fungi</taxon>
        <taxon>Fungi incertae sedis</taxon>
        <taxon>Mucoromycota</taxon>
        <taxon>Glomeromycotina</taxon>
        <taxon>Glomeromycetes</taxon>
        <taxon>Diversisporales</taxon>
        <taxon>Gigasporaceae</taxon>
        <taxon>Gigaspora</taxon>
    </lineage>
</organism>
<accession>A0ABN7WLE6</accession>
<gene>
    <name evidence="1" type="ORF">GMARGA_LOCUS32455</name>
</gene>
<name>A0ABN7WLE6_GIGMA</name>
<reference evidence="1 2" key="1">
    <citation type="submission" date="2021-06" db="EMBL/GenBank/DDBJ databases">
        <authorList>
            <person name="Kallberg Y."/>
            <person name="Tangrot J."/>
            <person name="Rosling A."/>
        </authorList>
    </citation>
    <scope>NUCLEOTIDE SEQUENCE [LARGE SCALE GENOMIC DNA]</scope>
    <source>
        <strain evidence="1 2">120-4 pot B 10/14</strain>
    </source>
</reference>
<evidence type="ECO:0000313" key="2">
    <source>
        <dbReference type="Proteomes" id="UP000789901"/>
    </source>
</evidence>
<dbReference type="EMBL" id="CAJVQB010051023">
    <property type="protein sequence ID" value="CAG8835204.1"/>
    <property type="molecule type" value="Genomic_DNA"/>
</dbReference>
<keyword evidence="2" id="KW-1185">Reference proteome</keyword>
<sequence>MNTVQFNEFLKDFYTCYNTMVIDIFKSRFEVLKSKYAAATSYIKRQLEPCQMKWAVCYINNQFTAGANSTQQIKSFNKKIHNCIRVNSFLMTLVKEIQKLLDQESEYTRVEKYKRQILMVGVVTILKTFFNSLNAIVDEYLTDPASICIRKQIQKCFFYDAYKLDPTN</sequence>
<protein>
    <submittedName>
        <fullName evidence="1">12070_t:CDS:1</fullName>
    </submittedName>
</protein>
<dbReference type="Proteomes" id="UP000789901">
    <property type="component" value="Unassembled WGS sequence"/>
</dbReference>
<evidence type="ECO:0000313" key="1">
    <source>
        <dbReference type="EMBL" id="CAG8835204.1"/>
    </source>
</evidence>
<comment type="caution">
    <text evidence="1">The sequence shown here is derived from an EMBL/GenBank/DDBJ whole genome shotgun (WGS) entry which is preliminary data.</text>
</comment>
<proteinExistence type="predicted"/>